<dbReference type="SUPFAM" id="SSF52172">
    <property type="entry name" value="CheY-like"/>
    <property type="match status" value="1"/>
</dbReference>
<feature type="modified residue" description="4-aspartylphosphate" evidence="1">
    <location>
        <position position="55"/>
    </location>
</feature>
<dbReference type="PANTHER" id="PTHR45526">
    <property type="entry name" value="TRANSCRIPTIONAL REGULATORY PROTEIN DPIA"/>
    <property type="match status" value="1"/>
</dbReference>
<dbReference type="InterPro" id="IPR001789">
    <property type="entry name" value="Sig_transdc_resp-reg_receiver"/>
</dbReference>
<keyword evidence="1" id="KW-0597">Phosphoprotein</keyword>
<keyword evidence="5" id="KW-1185">Reference proteome</keyword>
<organism evidence="4 5">
    <name type="scientific">Flagellimonas alvinocaridis</name>
    <dbReference type="NCBI Taxonomy" id="2530200"/>
    <lineage>
        <taxon>Bacteria</taxon>
        <taxon>Pseudomonadati</taxon>
        <taxon>Bacteroidota</taxon>
        <taxon>Flavobacteriia</taxon>
        <taxon>Flavobacteriales</taxon>
        <taxon>Flavobacteriaceae</taxon>
        <taxon>Flagellimonas</taxon>
    </lineage>
</organism>
<dbReference type="Gene3D" id="2.40.50.1020">
    <property type="entry name" value="LytTr DNA-binding domain"/>
    <property type="match status" value="1"/>
</dbReference>
<dbReference type="EMBL" id="SNTZ01000001">
    <property type="protein sequence ID" value="THV60854.1"/>
    <property type="molecule type" value="Genomic_DNA"/>
</dbReference>
<dbReference type="InterPro" id="IPR011006">
    <property type="entry name" value="CheY-like_superfamily"/>
</dbReference>
<dbReference type="GO" id="GO:0000156">
    <property type="term" value="F:phosphorelay response regulator activity"/>
    <property type="evidence" value="ECO:0007669"/>
    <property type="project" value="TreeGrafter"/>
</dbReference>
<dbReference type="PANTHER" id="PTHR45526:SF1">
    <property type="entry name" value="TRANSCRIPTIONAL REGULATORY PROTEIN DCUR-RELATED"/>
    <property type="match status" value="1"/>
</dbReference>
<feature type="domain" description="Response regulatory" evidence="2">
    <location>
        <begin position="4"/>
        <end position="115"/>
    </location>
</feature>
<feature type="domain" description="HTH LytTR-type" evidence="3">
    <location>
        <begin position="132"/>
        <end position="230"/>
    </location>
</feature>
<dbReference type="RefSeq" id="WP_136564648.1">
    <property type="nucleotide sequence ID" value="NZ_JBNZAV010000001.1"/>
</dbReference>
<dbReference type="InterPro" id="IPR007492">
    <property type="entry name" value="LytTR_DNA-bd_dom"/>
</dbReference>
<dbReference type="PROSITE" id="PS50930">
    <property type="entry name" value="HTH_LYTTR"/>
    <property type="match status" value="1"/>
</dbReference>
<dbReference type="Pfam" id="PF00072">
    <property type="entry name" value="Response_reg"/>
    <property type="match status" value="1"/>
</dbReference>
<dbReference type="SMART" id="SM00448">
    <property type="entry name" value="REC"/>
    <property type="match status" value="1"/>
</dbReference>
<protein>
    <submittedName>
        <fullName evidence="4">Response regulator transcription factor</fullName>
    </submittedName>
</protein>
<dbReference type="AlphaFoldDB" id="A0A4S8S163"/>
<accession>A0A4S8S163</accession>
<evidence type="ECO:0000313" key="5">
    <source>
        <dbReference type="Proteomes" id="UP000310406"/>
    </source>
</evidence>
<dbReference type="Proteomes" id="UP000310406">
    <property type="component" value="Unassembled WGS sequence"/>
</dbReference>
<dbReference type="SMART" id="SM00850">
    <property type="entry name" value="LytTR"/>
    <property type="match status" value="1"/>
</dbReference>
<gene>
    <name evidence="4" type="ORF">EZV76_00500</name>
</gene>
<evidence type="ECO:0000256" key="1">
    <source>
        <dbReference type="PROSITE-ProRule" id="PRU00169"/>
    </source>
</evidence>
<dbReference type="InterPro" id="IPR051271">
    <property type="entry name" value="2C-system_Tx_regulators"/>
</dbReference>
<dbReference type="GO" id="GO:0003677">
    <property type="term" value="F:DNA binding"/>
    <property type="evidence" value="ECO:0007669"/>
    <property type="project" value="InterPro"/>
</dbReference>
<dbReference type="Gene3D" id="3.40.50.2300">
    <property type="match status" value="1"/>
</dbReference>
<sequence length="244" mass="27659">MKLKCVIIDDEPLAVKVIQNYISQVKELEEIKAFNNAIDSLPFIREHKPDLLFLDINMPIIDGFSFLDSLDTKPMVVITSAHAEYAAKGFDLEVLDYLVKPIALPRFIKAVNKAMTHAQKHQTSATVREHVFVKVDKKKMKKIHLDEIILVESLKDYIKIITANGNYVVHKTLSAFTEEISNEKFIRIHRSYTVSLDKIEALEGNSVEIAGKRYVIGRSYLEDVKASILDRSISHTGSKSDSTE</sequence>
<evidence type="ECO:0000313" key="4">
    <source>
        <dbReference type="EMBL" id="THV60854.1"/>
    </source>
</evidence>
<reference evidence="4 5" key="1">
    <citation type="submission" date="2019-03" db="EMBL/GenBank/DDBJ databases">
        <title>Muricauda SCR12 sp.nov, a marine bacterium isolated from Pacific Ocean:the Okinawa trough.</title>
        <authorList>
            <person name="Liu L."/>
        </authorList>
    </citation>
    <scope>NUCLEOTIDE SEQUENCE [LARGE SCALE GENOMIC DNA]</scope>
    <source>
        <strain evidence="4 5">SCR12</strain>
    </source>
</reference>
<dbReference type="PROSITE" id="PS50110">
    <property type="entry name" value="RESPONSE_REGULATORY"/>
    <property type="match status" value="1"/>
</dbReference>
<name>A0A4S8S163_9FLAO</name>
<dbReference type="Pfam" id="PF04397">
    <property type="entry name" value="LytTR"/>
    <property type="match status" value="1"/>
</dbReference>
<evidence type="ECO:0000259" key="2">
    <source>
        <dbReference type="PROSITE" id="PS50110"/>
    </source>
</evidence>
<proteinExistence type="predicted"/>
<dbReference type="OrthoDB" id="2168082at2"/>
<comment type="caution">
    <text evidence="4">The sequence shown here is derived from an EMBL/GenBank/DDBJ whole genome shotgun (WGS) entry which is preliminary data.</text>
</comment>
<evidence type="ECO:0000259" key="3">
    <source>
        <dbReference type="PROSITE" id="PS50930"/>
    </source>
</evidence>